<feature type="domain" description="NAD-dependent epimerase/dehydratase" evidence="3">
    <location>
        <begin position="9"/>
        <end position="244"/>
    </location>
</feature>
<comment type="similarity">
    <text evidence="1">Belongs to the NAD(P)-dependent epimerase/dehydratase family.</text>
</comment>
<dbReference type="OrthoDB" id="10002056at2759"/>
<dbReference type="Pfam" id="PF14214">
    <property type="entry name" value="Helitron_like_N"/>
    <property type="match status" value="1"/>
</dbReference>
<dbReference type="InterPro" id="IPR036291">
    <property type="entry name" value="NAD(P)-bd_dom_sf"/>
</dbReference>
<dbReference type="Gene3D" id="3.90.25.10">
    <property type="entry name" value="UDP-galactose 4-epimerase, domain 1"/>
    <property type="match status" value="1"/>
</dbReference>
<name>A0A814S6K9_9BILA</name>
<accession>A0A814S6K9</accession>
<keyword evidence="7" id="KW-1185">Reference proteome</keyword>
<reference evidence="6" key="1">
    <citation type="submission" date="2021-02" db="EMBL/GenBank/DDBJ databases">
        <authorList>
            <person name="Nowell W R."/>
        </authorList>
    </citation>
    <scope>NUCLEOTIDE SEQUENCE</scope>
</reference>
<dbReference type="InterPro" id="IPR025476">
    <property type="entry name" value="Helitron_helicase-like"/>
</dbReference>
<evidence type="ECO:0000259" key="4">
    <source>
        <dbReference type="Pfam" id="PF14214"/>
    </source>
</evidence>
<evidence type="ECO:0000256" key="1">
    <source>
        <dbReference type="ARBA" id="ARBA00007637"/>
    </source>
</evidence>
<evidence type="ECO:0000259" key="5">
    <source>
        <dbReference type="Pfam" id="PF20209"/>
    </source>
</evidence>
<dbReference type="AlphaFoldDB" id="A0A814S6K9"/>
<dbReference type="Proteomes" id="UP000663832">
    <property type="component" value="Unassembled WGS sequence"/>
</dbReference>
<protein>
    <submittedName>
        <fullName evidence="6">Uncharacterized protein</fullName>
    </submittedName>
</protein>
<evidence type="ECO:0000313" key="7">
    <source>
        <dbReference type="Proteomes" id="UP000663832"/>
    </source>
</evidence>
<dbReference type="Gene3D" id="3.40.50.720">
    <property type="entry name" value="NAD(P)-binding Rossmann-like Domain"/>
    <property type="match status" value="1"/>
</dbReference>
<comment type="caution">
    <text evidence="6">The sequence shown here is derived from an EMBL/GenBank/DDBJ whole genome shotgun (WGS) entry which is preliminary data.</text>
</comment>
<proteinExistence type="inferred from homology"/>
<dbReference type="Pfam" id="PF01370">
    <property type="entry name" value="Epimerase"/>
    <property type="match status" value="1"/>
</dbReference>
<keyword evidence="2" id="KW-0520">NAD</keyword>
<dbReference type="SUPFAM" id="SSF51735">
    <property type="entry name" value="NAD(P)-binding Rossmann-fold domains"/>
    <property type="match status" value="1"/>
</dbReference>
<evidence type="ECO:0000313" key="6">
    <source>
        <dbReference type="EMBL" id="CAF1143343.1"/>
    </source>
</evidence>
<feature type="domain" description="DUF6570" evidence="5">
    <location>
        <begin position="397"/>
        <end position="512"/>
    </location>
</feature>
<dbReference type="PANTHER" id="PTHR43574">
    <property type="entry name" value="EPIMERASE-RELATED"/>
    <property type="match status" value="1"/>
</dbReference>
<dbReference type="Pfam" id="PF20209">
    <property type="entry name" value="DUF6570"/>
    <property type="match status" value="1"/>
</dbReference>
<sequence>MCELKLKCLVGGGAGFIGSHLAKRLKSEGHYVIVADWARNEYFEQYEFCDEFLHLDLRVLENCLKATDLCDWVFNLAADMGGMGYIESNQSIILWNNTMISFNMLEAARRNGCKRFFYSSTACIYPEHIQMNEKMTGLREDDAWLGKPQGSYGLEKLVSEEITMHYGHDFPIITRVARFHNIYGPQGTWKGGREKAPAAFCRKVFVAHVAGNNGEVQIWGDGQQTRSFCYIDDCVEGILRIMMSNYDKPLNLSSDEMVSINDICDIVADVASVSVQKKHIPGPEGVRGRNSDNSRIKEVLNWAPSILLKDGIQKTYPWIRSQIEKEQSTGHIAHYAGYLSEVRQVWLSCQCSMCEHPECNMQPAKKEHEKYHDCVVDDMICVFCYDFIPKEDRPFCPHSHTRNIMSIPISPTCLKLGFLEQRAVAIMHCYMSILIIRGHQSTMKGQVVHCQADIADNIGNLLPLPKCYEFMAVIQQKPSNENNKIRSTVRYSVSAIQILKALQFLTQNHSGYLKKQVLSLRRIEEMFECRHEHVAPIRIIDSYTYNNCTTSASIVLDANEDFFGEGGELDMKRPIQLKLHDYCKLRLMSADKRWQSDSIWTFRAMNLIQRDDLCTAVNCHAKKQFKKDRLCYNIYPSIGRAVRGTAAFWSVPRKSLRAMCATLAKPNIFLSINLQDDVEFLTHVDPTRFGHVDNPNYDAIDNISDDDYLQLVNENSGLVARMSTKKHPFFIDYTVTNYFFKIEFQRGGLPHLHTLLWLDNFPSIDTSEGREAIIEFTDKFLDTSLLNKETDPEGYRLVKKKQTHIHTFTCSKGSVKVRIRRGRKFKDEETSKIIKANHLKDINKNYLHENEIYEQIDPEKDPDLLQQLKDKKEFFERLGCRFGSPFSLANESHFRSYKEARILTRGDRDIIIKRLTEEV</sequence>
<feature type="domain" description="Helitron helicase-like" evidence="4">
    <location>
        <begin position="608"/>
        <end position="756"/>
    </location>
</feature>
<evidence type="ECO:0000259" key="3">
    <source>
        <dbReference type="Pfam" id="PF01370"/>
    </source>
</evidence>
<dbReference type="InterPro" id="IPR046700">
    <property type="entry name" value="DUF6570"/>
</dbReference>
<organism evidence="6 7">
    <name type="scientific">Adineta steineri</name>
    <dbReference type="NCBI Taxonomy" id="433720"/>
    <lineage>
        <taxon>Eukaryota</taxon>
        <taxon>Metazoa</taxon>
        <taxon>Spiralia</taxon>
        <taxon>Gnathifera</taxon>
        <taxon>Rotifera</taxon>
        <taxon>Eurotatoria</taxon>
        <taxon>Bdelloidea</taxon>
        <taxon>Adinetida</taxon>
        <taxon>Adinetidae</taxon>
        <taxon>Adineta</taxon>
    </lineage>
</organism>
<dbReference type="EMBL" id="CAJNOM010000150">
    <property type="protein sequence ID" value="CAF1143343.1"/>
    <property type="molecule type" value="Genomic_DNA"/>
</dbReference>
<dbReference type="InterPro" id="IPR001509">
    <property type="entry name" value="Epimerase_deHydtase"/>
</dbReference>
<gene>
    <name evidence="6" type="ORF">QVE165_LOCUS22604</name>
</gene>
<evidence type="ECO:0000256" key="2">
    <source>
        <dbReference type="ARBA" id="ARBA00023027"/>
    </source>
</evidence>